<gene>
    <name evidence="4" type="ORF">QP029_05705</name>
</gene>
<comment type="similarity">
    <text evidence="1">Belongs to the non-flavoprotein flavin reductase family.</text>
</comment>
<feature type="domain" description="Flavin reductase like" evidence="3">
    <location>
        <begin position="13"/>
        <end position="156"/>
    </location>
</feature>
<dbReference type="PANTHER" id="PTHR30466">
    <property type="entry name" value="FLAVIN REDUCTASE"/>
    <property type="match status" value="1"/>
</dbReference>
<evidence type="ECO:0000256" key="2">
    <source>
        <dbReference type="ARBA" id="ARBA00023002"/>
    </source>
</evidence>
<sequence>MADLSPQALRRTFGAYPTGIALIAATIDDRAVGMLANSFTSVSLNPPLVSINFDHASTTWPVLSRADRLGISLLGARDRDRALLLRRPTAERFSGIEMQAIGDGALALPDTAATLKVKRHSDLVAGDHVIVVFEVIDHARNTEAAPLVFHDGQMHALTD</sequence>
<dbReference type="PANTHER" id="PTHR30466:SF11">
    <property type="entry name" value="FLAVIN-DEPENDENT MONOOXYGENASE, REDUCTASE SUBUNIT HSAB"/>
    <property type="match status" value="1"/>
</dbReference>
<reference evidence="4 5" key="1">
    <citation type="submission" date="2023-05" db="EMBL/GenBank/DDBJ databases">
        <title>Corynebacterium suedekumii sp. nov. and Corynebacterium breve sp. nov. isolated from raw cow's milk.</title>
        <authorList>
            <person name="Baer M.K."/>
            <person name="Mehl L."/>
            <person name="Hellmuth R."/>
            <person name="Marke G."/>
            <person name="Lipski A."/>
        </authorList>
    </citation>
    <scope>NUCLEOTIDE SEQUENCE [LARGE SCALE GENOMIC DNA]</scope>
    <source>
        <strain evidence="4 5">LM112</strain>
    </source>
</reference>
<dbReference type="SMART" id="SM00903">
    <property type="entry name" value="Flavin_Reduct"/>
    <property type="match status" value="1"/>
</dbReference>
<evidence type="ECO:0000313" key="4">
    <source>
        <dbReference type="EMBL" id="WIM71274.1"/>
    </source>
</evidence>
<dbReference type="InterPro" id="IPR050268">
    <property type="entry name" value="NADH-dep_flavin_reductase"/>
</dbReference>
<organism evidence="4 5">
    <name type="scientific">Corynebacterium suedekumii</name>
    <dbReference type="NCBI Taxonomy" id="3049801"/>
    <lineage>
        <taxon>Bacteria</taxon>
        <taxon>Bacillati</taxon>
        <taxon>Actinomycetota</taxon>
        <taxon>Actinomycetes</taxon>
        <taxon>Mycobacteriales</taxon>
        <taxon>Corynebacteriaceae</taxon>
        <taxon>Corynebacterium</taxon>
    </lineage>
</organism>
<evidence type="ECO:0000259" key="3">
    <source>
        <dbReference type="SMART" id="SM00903"/>
    </source>
</evidence>
<dbReference type="InterPro" id="IPR002563">
    <property type="entry name" value="Flavin_Rdtase-like_dom"/>
</dbReference>
<proteinExistence type="inferred from homology"/>
<name>A0ABY8VNR1_9CORY</name>
<dbReference type="InterPro" id="IPR012349">
    <property type="entry name" value="Split_barrel_FMN-bd"/>
</dbReference>
<dbReference type="Gene3D" id="2.30.110.10">
    <property type="entry name" value="Electron Transport, Fmn-binding Protein, Chain A"/>
    <property type="match status" value="1"/>
</dbReference>
<evidence type="ECO:0000256" key="1">
    <source>
        <dbReference type="ARBA" id="ARBA00008898"/>
    </source>
</evidence>
<dbReference type="Proteomes" id="UP001238805">
    <property type="component" value="Chromosome"/>
</dbReference>
<keyword evidence="5" id="KW-1185">Reference proteome</keyword>
<evidence type="ECO:0000313" key="5">
    <source>
        <dbReference type="Proteomes" id="UP001238805"/>
    </source>
</evidence>
<keyword evidence="2" id="KW-0560">Oxidoreductase</keyword>
<dbReference type="SUPFAM" id="SSF50475">
    <property type="entry name" value="FMN-binding split barrel"/>
    <property type="match status" value="1"/>
</dbReference>
<dbReference type="Pfam" id="PF01613">
    <property type="entry name" value="Flavin_Reduct"/>
    <property type="match status" value="1"/>
</dbReference>
<dbReference type="RefSeq" id="WP_284875846.1">
    <property type="nucleotide sequence ID" value="NZ_CP126970.1"/>
</dbReference>
<dbReference type="EMBL" id="CP126970">
    <property type="protein sequence ID" value="WIM71274.1"/>
    <property type="molecule type" value="Genomic_DNA"/>
</dbReference>
<accession>A0ABY8VNR1</accession>
<protein>
    <submittedName>
        <fullName evidence="4">Flavin reductase family protein</fullName>
    </submittedName>
</protein>